<evidence type="ECO:0008006" key="4">
    <source>
        <dbReference type="Google" id="ProtNLM"/>
    </source>
</evidence>
<protein>
    <recommendedName>
        <fullName evidence="4">Binary cytotoxin component</fullName>
    </recommendedName>
</protein>
<evidence type="ECO:0000313" key="3">
    <source>
        <dbReference type="Proteomes" id="UP000050420"/>
    </source>
</evidence>
<proteinExistence type="predicted"/>
<evidence type="ECO:0000313" key="2">
    <source>
        <dbReference type="EMBL" id="KPY01990.1"/>
    </source>
</evidence>
<organism evidence="2 3">
    <name type="scientific">Pseudomonas amygdali pv. mori</name>
    <dbReference type="NCBI Taxonomy" id="34065"/>
    <lineage>
        <taxon>Bacteria</taxon>
        <taxon>Pseudomonadati</taxon>
        <taxon>Pseudomonadota</taxon>
        <taxon>Gammaproteobacteria</taxon>
        <taxon>Pseudomonadales</taxon>
        <taxon>Pseudomonadaceae</taxon>
        <taxon>Pseudomonas</taxon>
        <taxon>Pseudomonas amygdali</taxon>
    </lineage>
</organism>
<keyword evidence="1" id="KW-0175">Coiled coil</keyword>
<dbReference type="NCBIfam" id="NF033927">
    <property type="entry name" value="alph_xenorhab_B"/>
    <property type="match status" value="1"/>
</dbReference>
<dbReference type="AlphaFoldDB" id="A0A0P9Y2P6"/>
<name>A0A0P9Y2P6_PSEA0</name>
<feature type="coiled-coil region" evidence="1">
    <location>
        <begin position="147"/>
        <end position="174"/>
    </location>
</feature>
<dbReference type="InterPro" id="IPR047760">
    <property type="entry name" value="XaxB-like"/>
</dbReference>
<accession>A0A0P9Y2P6</accession>
<sequence>MRQKRTMIMSTETLSEPLVLTPPDNEVMTAARQNILAQVSTLKLNFLPAMKEKMLPLQDALISADKVYRQELANITVQLNTVNLKPIDQKQQLIEADATLSDKQKQQAINLLNGQRIRQVSNITAAVRRSAAAIAEHSDNMAQINLALESNRLLETLQQQIDSITQRSATLESAMALIAEDRRLLDATISTLEKYNIADLFKELLPTPEELQLIITPSPELALVSAGIARLEKLLDKISSALTYLDLTRERDRLRSRYNALLDDSRISTQETKVIKEKLDELTGLAGVAQSKALWVQEAKKVYQSLYHFLDQITSPSDASALISPHVEQLKTYIKSFYDVKRIV</sequence>
<reference evidence="2 3" key="1">
    <citation type="submission" date="2015-09" db="EMBL/GenBank/DDBJ databases">
        <title>Genome announcement of multiple Pseudomonas syringae strains.</title>
        <authorList>
            <person name="Thakur S."/>
            <person name="Wang P.W."/>
            <person name="Gong Y."/>
            <person name="Weir B.S."/>
            <person name="Guttman D.S."/>
        </authorList>
    </citation>
    <scope>NUCLEOTIDE SEQUENCE [LARGE SCALE GENOMIC DNA]</scope>
    <source>
        <strain evidence="2 3">ICMP4331</strain>
    </source>
</reference>
<gene>
    <name evidence="2" type="ORF">ALO63_04513</name>
</gene>
<dbReference type="Proteomes" id="UP000050420">
    <property type="component" value="Unassembled WGS sequence"/>
</dbReference>
<evidence type="ECO:0000256" key="1">
    <source>
        <dbReference type="SAM" id="Coils"/>
    </source>
</evidence>
<dbReference type="PATRIC" id="fig|34065.5.peg.615"/>
<dbReference type="EMBL" id="LJQU01000075">
    <property type="protein sequence ID" value="KPY01990.1"/>
    <property type="molecule type" value="Genomic_DNA"/>
</dbReference>
<comment type="caution">
    <text evidence="2">The sequence shown here is derived from an EMBL/GenBank/DDBJ whole genome shotgun (WGS) entry which is preliminary data.</text>
</comment>